<dbReference type="InterPro" id="IPR002048">
    <property type="entry name" value="EF_hand_dom"/>
</dbReference>
<keyword evidence="10" id="KW-0521">NADP</keyword>
<keyword evidence="4" id="KW-0575">Peroxidase</keyword>
<keyword evidence="19" id="KW-1185">Reference proteome</keyword>
<accession>D8RJR0</accession>
<keyword evidence="12" id="KW-0560">Oxidoreductase</keyword>
<dbReference type="FunFam" id="3.40.50.80:FF:000007">
    <property type="entry name" value="Respiratory burst oxidase protein A"/>
    <property type="match status" value="1"/>
</dbReference>
<dbReference type="Gene3D" id="3.40.50.80">
    <property type="entry name" value="Nucleotide-binding domain of ferredoxin-NADP reductase (FNR) module"/>
    <property type="match status" value="1"/>
</dbReference>
<dbReference type="Pfam" id="PF08414">
    <property type="entry name" value="NADPH_Ox"/>
    <property type="match status" value="1"/>
</dbReference>
<dbReference type="Pfam" id="PF08022">
    <property type="entry name" value="FAD_binding_8"/>
    <property type="match status" value="1"/>
</dbReference>
<dbReference type="KEGG" id="smo:SELMODRAFT_451606"/>
<dbReference type="SUPFAM" id="SSF63380">
    <property type="entry name" value="Riboflavin synthase domain-like"/>
    <property type="match status" value="1"/>
</dbReference>
<comment type="subcellular location">
    <subcellularLocation>
        <location evidence="1">Membrane</location>
        <topology evidence="1">Multi-pass membrane protein</topology>
    </subcellularLocation>
</comment>
<evidence type="ECO:0000256" key="4">
    <source>
        <dbReference type="ARBA" id="ARBA00022559"/>
    </source>
</evidence>
<evidence type="ECO:0000259" key="16">
    <source>
        <dbReference type="PROSITE" id="PS50222"/>
    </source>
</evidence>
<dbReference type="InParanoid" id="D8RJR0"/>
<dbReference type="InterPro" id="IPR013112">
    <property type="entry name" value="FAD-bd_8"/>
</dbReference>
<keyword evidence="13 15" id="KW-0472">Membrane</keyword>
<dbReference type="InterPro" id="IPR050369">
    <property type="entry name" value="RBOH/FRE"/>
</dbReference>
<dbReference type="CDD" id="cd00051">
    <property type="entry name" value="EFh"/>
    <property type="match status" value="1"/>
</dbReference>
<sequence>MEVCPKSPGDEDNVDESRMLELTIDVRDDNVRVRSVSALDDRCDDPQPSGRITLASLLRHTTQSGRFISKQISQELELIRNWAASTPRSRSRSRPSSPDRDRLVKILALSRSNSAVSSRSSASQQQPRIRKQQSGDLFLARSRSGAETALQGLRYISRAIESADQKAVWEAVEMRFQQLAKPDGMLDRGDFGLCIGMPDSREFTGELFDALARRKHQNLQCINKEELYEFWLQLSDQSFDSRIQIFFDMCDKDADGRITEEEVKEIIILSASANKLSKLNEQAEEYAALIMEELDPSGIGYIELWQLESLMLGQFASLAQDGYLNYSQTWSQTLAFEQSGKIILCARKIKYFVIENWQRVWVVGLWIFAMCGLFLWKFFAYKQTSAFKLLGYCLCSAKGAAETLKLNMALVLLPVCRNTITWLRSTIVGSVVPFDDSLNFHKASIIAGAIVAGVGIHATVHLACDFPRIIRASEEEFMIYLGRGFHYKQPTYVGILVSIEGVTGISMVIMMSIAFVLATRWFRRNLVRLPWPLHRLTGFNAFWYSHHLFMVVYVLLLLHSIFLFFTNDWVAKSTWMYLSVPVLLYSVERILSAFRARHFTVQVVKAAIHPGNVLALKMTKPPTFKYKSGMYLFIKCISISPFEWHPFSITSAPSDRHLSVHIRTVGDWTEELRRIFSKALGGLAEKENVLESESSDISIIRHRFPKLQIDGPYGAPAQDYQKYDVLLLVGIGIGATPFISVLKDMLNQIKLADQQQFLSMKQIRSPRKRNERKLQCPTNAYFYWVTREQGSFEWFRGVLNEVAEIDNKAVIEMHNYLTSVYEEGDARSALITMMQAFHHAKNGVDIVSGTRVRTHFARPKWYKVFSRLANIHTNSRIGVFYCGPMVLARELDALSSEFNQISNSKFEFHKENF</sequence>
<dbReference type="SUPFAM" id="SSF47473">
    <property type="entry name" value="EF-hand"/>
    <property type="match status" value="1"/>
</dbReference>
<dbReference type="InterPro" id="IPR000778">
    <property type="entry name" value="Cyt_b245_heavy_chain"/>
</dbReference>
<dbReference type="CDD" id="cd06186">
    <property type="entry name" value="NOX_Duox_like_FAD_NADP"/>
    <property type="match status" value="1"/>
</dbReference>
<dbReference type="AlphaFoldDB" id="D8RJR0"/>
<dbReference type="GO" id="GO:0016174">
    <property type="term" value="F:NAD(P)H oxidase H2O2-forming activity"/>
    <property type="evidence" value="ECO:0000318"/>
    <property type="project" value="GO_Central"/>
</dbReference>
<dbReference type="InterPro" id="IPR013121">
    <property type="entry name" value="Fe_red_NAD-bd_6"/>
</dbReference>
<evidence type="ECO:0000256" key="7">
    <source>
        <dbReference type="ARBA" id="ARBA00022723"/>
    </source>
</evidence>
<dbReference type="InterPro" id="IPR039261">
    <property type="entry name" value="FNR_nucleotide-bd"/>
</dbReference>
<gene>
    <name evidence="18" type="primary">RHD2L5-2</name>
    <name evidence="18" type="ORF">SELMODRAFT_451606</name>
</gene>
<evidence type="ECO:0000256" key="15">
    <source>
        <dbReference type="SAM" id="Phobius"/>
    </source>
</evidence>
<keyword evidence="6 15" id="KW-0812">Transmembrane</keyword>
<protein>
    <submittedName>
        <fullName evidence="18">Uncharacterized protein RHD2L5-2</fullName>
    </submittedName>
</protein>
<feature type="domain" description="EF-hand" evidence="16">
    <location>
        <begin position="238"/>
        <end position="273"/>
    </location>
</feature>
<keyword evidence="9" id="KW-0106">Calcium</keyword>
<dbReference type="FunFam" id="2.40.30.10:FF:000059">
    <property type="entry name" value="dual oxidase isoform X1"/>
    <property type="match status" value="1"/>
</dbReference>
<evidence type="ECO:0000256" key="13">
    <source>
        <dbReference type="ARBA" id="ARBA00023136"/>
    </source>
</evidence>
<comment type="similarity">
    <text evidence="2">Belongs to the RBOH (TC 5.B.1.3) family.</text>
</comment>
<dbReference type="PROSITE" id="PS00018">
    <property type="entry name" value="EF_HAND_1"/>
    <property type="match status" value="1"/>
</dbReference>
<keyword evidence="11 15" id="KW-1133">Transmembrane helix</keyword>
<dbReference type="Gene3D" id="1.10.238.10">
    <property type="entry name" value="EF-hand"/>
    <property type="match status" value="1"/>
</dbReference>
<dbReference type="PROSITE" id="PS51384">
    <property type="entry name" value="FAD_FR"/>
    <property type="match status" value="1"/>
</dbReference>
<feature type="transmembrane region" description="Helical" evidence="15">
    <location>
        <begin position="542"/>
        <end position="566"/>
    </location>
</feature>
<feature type="region of interest" description="Disordered" evidence="14">
    <location>
        <begin position="114"/>
        <end position="134"/>
    </location>
</feature>
<dbReference type="Gene3D" id="2.40.30.10">
    <property type="entry name" value="Translation factors"/>
    <property type="match status" value="1"/>
</dbReference>
<evidence type="ECO:0000256" key="10">
    <source>
        <dbReference type="ARBA" id="ARBA00022857"/>
    </source>
</evidence>
<dbReference type="Pfam" id="PF08030">
    <property type="entry name" value="NAD_binding_6"/>
    <property type="match status" value="1"/>
</dbReference>
<dbReference type="HOGENOM" id="CLU_005646_6_0_1"/>
<dbReference type="Gramene" id="EFJ27951">
    <property type="protein sequence ID" value="EFJ27951"/>
    <property type="gene ID" value="SELMODRAFT_451606"/>
</dbReference>
<dbReference type="SFLD" id="SFLDG01169">
    <property type="entry name" value="NADPH_oxidase_subgroup_(NOX)"/>
    <property type="match status" value="1"/>
</dbReference>
<evidence type="ECO:0000256" key="14">
    <source>
        <dbReference type="SAM" id="MobiDB-lite"/>
    </source>
</evidence>
<feature type="compositionally biased region" description="Low complexity" evidence="14">
    <location>
        <begin position="114"/>
        <end position="127"/>
    </location>
</feature>
<dbReference type="GO" id="GO:0005886">
    <property type="term" value="C:plasma membrane"/>
    <property type="evidence" value="ECO:0000318"/>
    <property type="project" value="GO_Central"/>
</dbReference>
<evidence type="ECO:0000256" key="9">
    <source>
        <dbReference type="ARBA" id="ARBA00022837"/>
    </source>
</evidence>
<dbReference type="GO" id="GO:0042742">
    <property type="term" value="P:defense response to bacterium"/>
    <property type="evidence" value="ECO:0007669"/>
    <property type="project" value="UniProtKB-ARBA"/>
</dbReference>
<dbReference type="PANTHER" id="PTHR11972">
    <property type="entry name" value="NADPH OXIDASE"/>
    <property type="match status" value="1"/>
</dbReference>
<evidence type="ECO:0000256" key="8">
    <source>
        <dbReference type="ARBA" id="ARBA00022827"/>
    </source>
</evidence>
<dbReference type="InterPro" id="IPR013623">
    <property type="entry name" value="NADPH_Ox"/>
</dbReference>
<evidence type="ECO:0000313" key="19">
    <source>
        <dbReference type="Proteomes" id="UP000001514"/>
    </source>
</evidence>
<evidence type="ECO:0000256" key="5">
    <source>
        <dbReference type="ARBA" id="ARBA00022630"/>
    </source>
</evidence>
<proteinExistence type="inferred from homology"/>
<dbReference type="GO" id="GO:0004601">
    <property type="term" value="F:peroxidase activity"/>
    <property type="evidence" value="ECO:0007669"/>
    <property type="project" value="UniProtKB-KW"/>
</dbReference>
<evidence type="ECO:0000259" key="17">
    <source>
        <dbReference type="PROSITE" id="PS51384"/>
    </source>
</evidence>
<evidence type="ECO:0000256" key="3">
    <source>
        <dbReference type="ARBA" id="ARBA00022553"/>
    </source>
</evidence>
<evidence type="ECO:0000256" key="12">
    <source>
        <dbReference type="ARBA" id="ARBA00023002"/>
    </source>
</evidence>
<feature type="transmembrane region" description="Helical" evidence="15">
    <location>
        <begin position="492"/>
        <end position="522"/>
    </location>
</feature>
<dbReference type="SUPFAM" id="SSF52343">
    <property type="entry name" value="Ferredoxin reductase-like, C-terminal NADP-linked domain"/>
    <property type="match status" value="1"/>
</dbReference>
<dbReference type="PANTHER" id="PTHR11972:SF153">
    <property type="entry name" value="SUPEROXIDE-GENERATING NADPH OXIDASE HEAVY CHAIN SUBUNIT A"/>
    <property type="match status" value="1"/>
</dbReference>
<dbReference type="eggNOG" id="KOG0039">
    <property type="taxonomic scope" value="Eukaryota"/>
</dbReference>
<dbReference type="FunFam" id="1.10.238.10:FF:000049">
    <property type="entry name" value="Respiratory burst oxidase homolog A"/>
    <property type="match status" value="1"/>
</dbReference>
<organism evidence="19">
    <name type="scientific">Selaginella moellendorffii</name>
    <name type="common">Spikemoss</name>
    <dbReference type="NCBI Taxonomy" id="88036"/>
    <lineage>
        <taxon>Eukaryota</taxon>
        <taxon>Viridiplantae</taxon>
        <taxon>Streptophyta</taxon>
        <taxon>Embryophyta</taxon>
        <taxon>Tracheophyta</taxon>
        <taxon>Lycopodiopsida</taxon>
        <taxon>Selaginellales</taxon>
        <taxon>Selaginellaceae</taxon>
        <taxon>Selaginella</taxon>
    </lineage>
</organism>
<evidence type="ECO:0000313" key="18">
    <source>
        <dbReference type="EMBL" id="EFJ27951.1"/>
    </source>
</evidence>
<dbReference type="Proteomes" id="UP000001514">
    <property type="component" value="Unassembled WGS sequence"/>
</dbReference>
<keyword evidence="5" id="KW-0285">Flavoprotein</keyword>
<dbReference type="EMBL" id="GL377581">
    <property type="protein sequence ID" value="EFJ27951.1"/>
    <property type="molecule type" value="Genomic_DNA"/>
</dbReference>
<dbReference type="InterPro" id="IPR018247">
    <property type="entry name" value="EF_Hand_1_Ca_BS"/>
</dbReference>
<evidence type="ECO:0000256" key="2">
    <source>
        <dbReference type="ARBA" id="ARBA00007975"/>
    </source>
</evidence>
<feature type="domain" description="FAD-binding FR-type" evidence="17">
    <location>
        <begin position="596"/>
        <end position="719"/>
    </location>
</feature>
<keyword evidence="3" id="KW-0597">Phosphoprotein</keyword>
<dbReference type="GO" id="GO:0005509">
    <property type="term" value="F:calcium ion binding"/>
    <property type="evidence" value="ECO:0007669"/>
    <property type="project" value="InterPro"/>
</dbReference>
<evidence type="ECO:0000256" key="11">
    <source>
        <dbReference type="ARBA" id="ARBA00022989"/>
    </source>
</evidence>
<dbReference type="GO" id="GO:0016175">
    <property type="term" value="F:superoxide-generating NAD(P)H oxidase activity"/>
    <property type="evidence" value="ECO:0007669"/>
    <property type="project" value="UniProtKB-ARBA"/>
</dbReference>
<dbReference type="InterPro" id="IPR017927">
    <property type="entry name" value="FAD-bd_FR_type"/>
</dbReference>
<keyword evidence="7" id="KW-0479">Metal-binding</keyword>
<name>D8RJR0_SELML</name>
<evidence type="ECO:0000256" key="6">
    <source>
        <dbReference type="ARBA" id="ARBA00022692"/>
    </source>
</evidence>
<dbReference type="PROSITE" id="PS50222">
    <property type="entry name" value="EF_HAND_2"/>
    <property type="match status" value="1"/>
</dbReference>
<dbReference type="InterPro" id="IPR017938">
    <property type="entry name" value="Riboflavin_synthase-like_b-brl"/>
</dbReference>
<dbReference type="InterPro" id="IPR011992">
    <property type="entry name" value="EF-hand-dom_pair"/>
</dbReference>
<evidence type="ECO:0000256" key="1">
    <source>
        <dbReference type="ARBA" id="ARBA00004141"/>
    </source>
</evidence>
<reference evidence="18 19" key="1">
    <citation type="journal article" date="2011" name="Science">
        <title>The Selaginella genome identifies genetic changes associated with the evolution of vascular plants.</title>
        <authorList>
            <person name="Banks J.A."/>
            <person name="Nishiyama T."/>
            <person name="Hasebe M."/>
            <person name="Bowman J.L."/>
            <person name="Gribskov M."/>
            <person name="dePamphilis C."/>
            <person name="Albert V.A."/>
            <person name="Aono N."/>
            <person name="Aoyama T."/>
            <person name="Ambrose B.A."/>
            <person name="Ashton N.W."/>
            <person name="Axtell M.J."/>
            <person name="Barker E."/>
            <person name="Barker M.S."/>
            <person name="Bennetzen J.L."/>
            <person name="Bonawitz N.D."/>
            <person name="Chapple C."/>
            <person name="Cheng C."/>
            <person name="Correa L.G."/>
            <person name="Dacre M."/>
            <person name="DeBarry J."/>
            <person name="Dreyer I."/>
            <person name="Elias M."/>
            <person name="Engstrom E.M."/>
            <person name="Estelle M."/>
            <person name="Feng L."/>
            <person name="Finet C."/>
            <person name="Floyd S.K."/>
            <person name="Frommer W.B."/>
            <person name="Fujita T."/>
            <person name="Gramzow L."/>
            <person name="Gutensohn M."/>
            <person name="Harholt J."/>
            <person name="Hattori M."/>
            <person name="Heyl A."/>
            <person name="Hirai T."/>
            <person name="Hiwatashi Y."/>
            <person name="Ishikawa M."/>
            <person name="Iwata M."/>
            <person name="Karol K.G."/>
            <person name="Koehler B."/>
            <person name="Kolukisaoglu U."/>
            <person name="Kubo M."/>
            <person name="Kurata T."/>
            <person name="Lalonde S."/>
            <person name="Li K."/>
            <person name="Li Y."/>
            <person name="Litt A."/>
            <person name="Lyons E."/>
            <person name="Manning G."/>
            <person name="Maruyama T."/>
            <person name="Michael T.P."/>
            <person name="Mikami K."/>
            <person name="Miyazaki S."/>
            <person name="Morinaga S."/>
            <person name="Murata T."/>
            <person name="Mueller-Roeber B."/>
            <person name="Nelson D.R."/>
            <person name="Obara M."/>
            <person name="Oguri Y."/>
            <person name="Olmstead R.G."/>
            <person name="Onodera N."/>
            <person name="Petersen B.L."/>
            <person name="Pils B."/>
            <person name="Prigge M."/>
            <person name="Rensing S.A."/>
            <person name="Riano-Pachon D.M."/>
            <person name="Roberts A.W."/>
            <person name="Sato Y."/>
            <person name="Scheller H.V."/>
            <person name="Schulz B."/>
            <person name="Schulz C."/>
            <person name="Shakirov E.V."/>
            <person name="Shibagaki N."/>
            <person name="Shinohara N."/>
            <person name="Shippen D.E."/>
            <person name="Soerensen I."/>
            <person name="Sotooka R."/>
            <person name="Sugimoto N."/>
            <person name="Sugita M."/>
            <person name="Sumikawa N."/>
            <person name="Tanurdzic M."/>
            <person name="Theissen G."/>
            <person name="Ulvskov P."/>
            <person name="Wakazuki S."/>
            <person name="Weng J.K."/>
            <person name="Willats W.W."/>
            <person name="Wipf D."/>
            <person name="Wolf P.G."/>
            <person name="Yang L."/>
            <person name="Zimmer A.D."/>
            <person name="Zhu Q."/>
            <person name="Mitros T."/>
            <person name="Hellsten U."/>
            <person name="Loque D."/>
            <person name="Otillar R."/>
            <person name="Salamov A."/>
            <person name="Schmutz J."/>
            <person name="Shapiro H."/>
            <person name="Lindquist E."/>
            <person name="Lucas S."/>
            <person name="Rokhsar D."/>
            <person name="Grigoriev I.V."/>
        </authorList>
    </citation>
    <scope>NUCLEOTIDE SEQUENCE [LARGE SCALE GENOMIC DNA]</scope>
</reference>
<keyword evidence="8" id="KW-0274">FAD</keyword>
<dbReference type="PRINTS" id="PR00466">
    <property type="entry name" value="GP91PHOX"/>
</dbReference>
<dbReference type="GO" id="GO:0009653">
    <property type="term" value="P:anatomical structure morphogenesis"/>
    <property type="evidence" value="ECO:0007669"/>
    <property type="project" value="UniProtKB-ARBA"/>
</dbReference>
<feature type="transmembrane region" description="Helical" evidence="15">
    <location>
        <begin position="360"/>
        <end position="379"/>
    </location>
</feature>